<dbReference type="PROSITE" id="PS50294">
    <property type="entry name" value="WD_REPEATS_REGION"/>
    <property type="match status" value="2"/>
</dbReference>
<dbReference type="SUPFAM" id="SSF52540">
    <property type="entry name" value="P-loop containing nucleoside triphosphate hydrolases"/>
    <property type="match status" value="1"/>
</dbReference>
<evidence type="ECO:0000313" key="7">
    <source>
        <dbReference type="Proteomes" id="UP000236333"/>
    </source>
</evidence>
<proteinExistence type="predicted"/>
<feature type="domain" description="Nephrocystin 3-like N-terminal" evidence="5">
    <location>
        <begin position="374"/>
        <end position="510"/>
    </location>
</feature>
<dbReference type="SUPFAM" id="SSF50978">
    <property type="entry name" value="WD40 repeat-like"/>
    <property type="match status" value="1"/>
</dbReference>
<sequence length="999" mass="107538">MGCGTSSTAAGPPAAAGPSRLGPTPQLQANDNAVTGSETSEQPRDSSASRAGSSPSASASRRAPAASRSQQLSECSSRKEDRPEVTAAGCRPLSYHEALIAATPPAATTATATSGATNTPADLLAVTKRGITLCGLRKLRELWLKEFKADFGNMSTEDVEKCWIKEKTGPHKCCLLEVEEVVSPVDIIATPMYFISHAWKNKLALLLDYVLDSFLSDADESTGVWLDIVAVNQHSAIETQAATCMQAFKQVVQVCNGGTIVVMEIASCNPATRAWCIYEWAHTLATHGPDGFHAQLSPADRAAVVGQLDIRQAICSRIEDKQTILALVQQQHHSAERFNSLLKLQLLLEPLAYRVDLRRLSHQAAGTSWKFGAIDEWLEQGATGPRVLCIVSGGGEGKSTISAVLCSNDQTTGFGGKFDVHYAHHFLKYSDQRRLDAVNIIKNLAFQLGCRIPSMCQQLLQLNVAEVVQMTEMGDAFDLLLLQPLQALSQQQEPVVLLIDALDEADPPELQLAISSGGRTTCPRACGNLALQLLTRHLRHLPTNVRFIFTTRPDAAAGQVLPCLERTFPDSVTYLAPSALRSGSSSDSSGGGVMVYHTALQACHTCQGGAFVLQDPKLEDVYAVYSRIFTDAHAEYGSSSNAHQKARLVHDLLAVLMAAKEPLSQSFLQQLGLGDAISLLPGYPKLFFVDEHHLYLLHKSLGDWLLDPDLSGVFFASVHQGHAQIGGHLAQLWRQQQQRIQQQEPAWGSGSRSSPYLLKYMVTHLAAAADSGVNGGSTSSLDVRDAAFEAATADLNSLLQDLSFLSAALKAGHGPAIIGALGAMLTHTAWSYEVLRWLRSDLYNLVGKSAADLANRALAIAPGNTKIYQLASSTACPSWRTRLVLPLESGNWPACQAIFQDHTHVVKSVAFSPDGQQLASGSYDKTLRLWDTATGQCMAMLGGHSKSITSVAFSPDGRQLASGSLDKTVRLWDTATGQCMATLEVRTCWVRGSVGRSGR</sequence>
<feature type="compositionally biased region" description="Low complexity" evidence="4">
    <location>
        <begin position="1"/>
        <end position="19"/>
    </location>
</feature>
<evidence type="ECO:0000256" key="1">
    <source>
        <dbReference type="ARBA" id="ARBA00022574"/>
    </source>
</evidence>
<comment type="caution">
    <text evidence="6">The sequence shown here is derived from an EMBL/GenBank/DDBJ whole genome shotgun (WGS) entry which is preliminary data.</text>
</comment>
<dbReference type="InterPro" id="IPR056884">
    <property type="entry name" value="NPHP3-like_N"/>
</dbReference>
<dbReference type="Pfam" id="PF24883">
    <property type="entry name" value="NPHP3_N"/>
    <property type="match status" value="1"/>
</dbReference>
<evidence type="ECO:0000256" key="2">
    <source>
        <dbReference type="ARBA" id="ARBA00022737"/>
    </source>
</evidence>
<dbReference type="AlphaFoldDB" id="A0A2J8A799"/>
<dbReference type="OrthoDB" id="71437at2759"/>
<dbReference type="InterPro" id="IPR015943">
    <property type="entry name" value="WD40/YVTN_repeat-like_dom_sf"/>
</dbReference>
<name>A0A2J8A799_9CHLO</name>
<keyword evidence="7" id="KW-1185">Reference proteome</keyword>
<evidence type="ECO:0000259" key="5">
    <source>
        <dbReference type="Pfam" id="PF24883"/>
    </source>
</evidence>
<feature type="repeat" description="WD" evidence="3">
    <location>
        <begin position="941"/>
        <end position="982"/>
    </location>
</feature>
<organism evidence="6 7">
    <name type="scientific">Tetrabaena socialis</name>
    <dbReference type="NCBI Taxonomy" id="47790"/>
    <lineage>
        <taxon>Eukaryota</taxon>
        <taxon>Viridiplantae</taxon>
        <taxon>Chlorophyta</taxon>
        <taxon>core chlorophytes</taxon>
        <taxon>Chlorophyceae</taxon>
        <taxon>CS clade</taxon>
        <taxon>Chlamydomonadales</taxon>
        <taxon>Tetrabaenaceae</taxon>
        <taxon>Tetrabaena</taxon>
    </lineage>
</organism>
<keyword evidence="2" id="KW-0677">Repeat</keyword>
<reference evidence="6 7" key="1">
    <citation type="journal article" date="2017" name="Mol. Biol. Evol.">
        <title>The 4-celled Tetrabaena socialis nuclear genome reveals the essential components for genetic control of cell number at the origin of multicellularity in the volvocine lineage.</title>
        <authorList>
            <person name="Featherston J."/>
            <person name="Arakaki Y."/>
            <person name="Hanschen E.R."/>
            <person name="Ferris P.J."/>
            <person name="Michod R.E."/>
            <person name="Olson B.J.S.C."/>
            <person name="Nozaki H."/>
            <person name="Durand P.M."/>
        </authorList>
    </citation>
    <scope>NUCLEOTIDE SEQUENCE [LARGE SCALE GENOMIC DNA]</scope>
    <source>
        <strain evidence="6 7">NIES-571</strain>
    </source>
</reference>
<dbReference type="Gene3D" id="2.130.10.10">
    <property type="entry name" value="YVTN repeat-like/Quinoprotein amine dehydrogenase"/>
    <property type="match status" value="1"/>
</dbReference>
<dbReference type="InterPro" id="IPR001680">
    <property type="entry name" value="WD40_rpt"/>
</dbReference>
<dbReference type="InterPro" id="IPR050349">
    <property type="entry name" value="WD_LIS1/nudF_dynein_reg"/>
</dbReference>
<keyword evidence="1 3" id="KW-0853">WD repeat</keyword>
<feature type="compositionally biased region" description="Low complexity" evidence="4">
    <location>
        <begin position="46"/>
        <end position="69"/>
    </location>
</feature>
<dbReference type="PANTHER" id="PTHR44129">
    <property type="entry name" value="WD REPEAT-CONTAINING PROTEIN POP1"/>
    <property type="match status" value="1"/>
</dbReference>
<evidence type="ECO:0000256" key="3">
    <source>
        <dbReference type="PROSITE-ProRule" id="PRU00221"/>
    </source>
</evidence>
<dbReference type="InterPro" id="IPR027417">
    <property type="entry name" value="P-loop_NTPase"/>
</dbReference>
<accession>A0A2J8A799</accession>
<protein>
    <submittedName>
        <fullName evidence="6">Vegetative incompatibility protein HET-E-1</fullName>
    </submittedName>
</protein>
<gene>
    <name evidence="6" type="ORF">TSOC_005034</name>
</gene>
<dbReference type="Gene3D" id="3.40.50.300">
    <property type="entry name" value="P-loop containing nucleotide triphosphate hydrolases"/>
    <property type="match status" value="1"/>
</dbReference>
<dbReference type="Proteomes" id="UP000236333">
    <property type="component" value="Unassembled WGS sequence"/>
</dbReference>
<feature type="region of interest" description="Disordered" evidence="4">
    <location>
        <begin position="1"/>
        <end position="87"/>
    </location>
</feature>
<dbReference type="SMART" id="SM00320">
    <property type="entry name" value="WD40"/>
    <property type="match status" value="2"/>
</dbReference>
<evidence type="ECO:0000256" key="4">
    <source>
        <dbReference type="SAM" id="MobiDB-lite"/>
    </source>
</evidence>
<feature type="repeat" description="WD" evidence="3">
    <location>
        <begin position="899"/>
        <end position="940"/>
    </location>
</feature>
<evidence type="ECO:0000313" key="6">
    <source>
        <dbReference type="EMBL" id="PNH08401.1"/>
    </source>
</evidence>
<dbReference type="InterPro" id="IPR036322">
    <property type="entry name" value="WD40_repeat_dom_sf"/>
</dbReference>
<dbReference type="PROSITE" id="PS50082">
    <property type="entry name" value="WD_REPEATS_2"/>
    <property type="match status" value="2"/>
</dbReference>
<feature type="compositionally biased region" description="Polar residues" evidence="4">
    <location>
        <begin position="25"/>
        <end position="40"/>
    </location>
</feature>
<dbReference type="EMBL" id="PGGS01000131">
    <property type="protein sequence ID" value="PNH08401.1"/>
    <property type="molecule type" value="Genomic_DNA"/>
</dbReference>
<dbReference type="Pfam" id="PF00400">
    <property type="entry name" value="WD40"/>
    <property type="match status" value="2"/>
</dbReference>
<dbReference type="PROSITE" id="PS00678">
    <property type="entry name" value="WD_REPEATS_1"/>
    <property type="match status" value="2"/>
</dbReference>
<dbReference type="InterPro" id="IPR019775">
    <property type="entry name" value="WD40_repeat_CS"/>
</dbReference>